<dbReference type="Pfam" id="PF00331">
    <property type="entry name" value="Glyco_hydro_10"/>
    <property type="match status" value="2"/>
</dbReference>
<evidence type="ECO:0000259" key="17">
    <source>
        <dbReference type="PROSITE" id="PS51164"/>
    </source>
</evidence>
<dbReference type="PROSITE" id="PS51760">
    <property type="entry name" value="GH10_2"/>
    <property type="match status" value="1"/>
</dbReference>
<keyword evidence="9 14" id="KW-0378">Hydrolase</keyword>
<gene>
    <name evidence="19" type="ORF">Asppvi_010945</name>
</gene>
<comment type="function">
    <text evidence="2">Endo-1,4-mannanase, a crucial enzyme for depolymerization of seed galactomannans and wood galactoglucomannans.</text>
</comment>
<evidence type="ECO:0000256" key="13">
    <source>
        <dbReference type="PROSITE-ProRule" id="PRU10061"/>
    </source>
</evidence>
<accession>A0A9P3BIM7</accession>
<dbReference type="SUPFAM" id="SSF51445">
    <property type="entry name" value="(Trans)glycosidases"/>
    <property type="match status" value="1"/>
</dbReference>
<evidence type="ECO:0000256" key="12">
    <source>
        <dbReference type="ARBA" id="ARBA00023326"/>
    </source>
</evidence>
<proteinExistence type="inferred from homology"/>
<dbReference type="EC" id="3.2.1.8" evidence="14"/>
<dbReference type="SMART" id="SM00236">
    <property type="entry name" value="fCBD"/>
    <property type="match status" value="1"/>
</dbReference>
<evidence type="ECO:0000256" key="16">
    <source>
        <dbReference type="SAM" id="SignalP"/>
    </source>
</evidence>
<reference evidence="19 20" key="1">
    <citation type="submission" date="2018-10" db="EMBL/GenBank/DDBJ databases">
        <title>Pan-genome distribution and transcriptional activeness of fungal secondary metabolism genes in Aspergillus section Fumigati.</title>
        <authorList>
            <person name="Takahashi H."/>
            <person name="Umemura M."/>
            <person name="Ninomiya A."/>
            <person name="Kusuya Y."/>
            <person name="Urayama S."/>
            <person name="Shimizu M."/>
            <person name="Watanabe A."/>
            <person name="Kamei K."/>
            <person name="Yaguchi T."/>
            <person name="Hagiwara D."/>
        </authorList>
    </citation>
    <scope>NUCLEOTIDE SEQUENCE [LARGE SCALE GENOMIC DNA]</scope>
    <source>
        <strain evidence="19 20">IFM 55266</strain>
    </source>
</reference>
<dbReference type="SUPFAM" id="SSF57180">
    <property type="entry name" value="Cellulose-binding domain"/>
    <property type="match status" value="1"/>
</dbReference>
<evidence type="ECO:0000256" key="2">
    <source>
        <dbReference type="ARBA" id="ARBA00002993"/>
    </source>
</evidence>
<feature type="signal peptide" evidence="16">
    <location>
        <begin position="1"/>
        <end position="16"/>
    </location>
</feature>
<evidence type="ECO:0000313" key="20">
    <source>
        <dbReference type="Proteomes" id="UP001043456"/>
    </source>
</evidence>
<dbReference type="GeneID" id="67009555"/>
<dbReference type="InterPro" id="IPR035971">
    <property type="entry name" value="CBD_sf"/>
</dbReference>
<dbReference type="PROSITE" id="PS51164">
    <property type="entry name" value="CBM1_2"/>
    <property type="match status" value="1"/>
</dbReference>
<feature type="domain" description="GH10" evidence="18">
    <location>
        <begin position="43"/>
        <end position="299"/>
    </location>
</feature>
<feature type="active site" description="Nucleophile" evidence="13">
    <location>
        <position position="236"/>
    </location>
</feature>
<evidence type="ECO:0000256" key="3">
    <source>
        <dbReference type="ARBA" id="ARBA00004613"/>
    </source>
</evidence>
<evidence type="ECO:0000256" key="7">
    <source>
        <dbReference type="ARBA" id="ARBA00022651"/>
    </source>
</evidence>
<evidence type="ECO:0000256" key="6">
    <source>
        <dbReference type="ARBA" id="ARBA00022525"/>
    </source>
</evidence>
<comment type="similarity">
    <text evidence="5 14">Belongs to the glycosyl hydrolase 10 (cellulase F) family.</text>
</comment>
<dbReference type="PRINTS" id="PR00134">
    <property type="entry name" value="GLHYDRLASE10"/>
</dbReference>
<organism evidence="19 20">
    <name type="scientific">Aspergillus pseudoviridinutans</name>
    <dbReference type="NCBI Taxonomy" id="1517512"/>
    <lineage>
        <taxon>Eukaryota</taxon>
        <taxon>Fungi</taxon>
        <taxon>Dikarya</taxon>
        <taxon>Ascomycota</taxon>
        <taxon>Pezizomycotina</taxon>
        <taxon>Eurotiomycetes</taxon>
        <taxon>Eurotiomycetidae</taxon>
        <taxon>Eurotiales</taxon>
        <taxon>Aspergillaceae</taxon>
        <taxon>Aspergillus</taxon>
        <taxon>Aspergillus subgen. Fumigati</taxon>
    </lineage>
</organism>
<comment type="catalytic activity">
    <reaction evidence="1 14">
        <text>Endohydrolysis of (1-&gt;4)-beta-D-xylosidic linkages in xylans.</text>
        <dbReference type="EC" id="3.2.1.8"/>
    </reaction>
</comment>
<protein>
    <recommendedName>
        <fullName evidence="14">Beta-xylanase</fullName>
        <ecNumber evidence="14">3.2.1.8</ecNumber>
    </recommendedName>
</protein>
<dbReference type="EMBL" id="BHVY01000009">
    <property type="protein sequence ID" value="GIJ91970.1"/>
    <property type="molecule type" value="Genomic_DNA"/>
</dbReference>
<dbReference type="InterPro" id="IPR044846">
    <property type="entry name" value="GH10"/>
</dbReference>
<keyword evidence="7" id="KW-0858">Xylan degradation</keyword>
<evidence type="ECO:0000256" key="4">
    <source>
        <dbReference type="ARBA" id="ARBA00004851"/>
    </source>
</evidence>
<evidence type="ECO:0000256" key="11">
    <source>
        <dbReference type="ARBA" id="ARBA00023295"/>
    </source>
</evidence>
<evidence type="ECO:0000256" key="1">
    <source>
        <dbReference type="ARBA" id="ARBA00000681"/>
    </source>
</evidence>
<dbReference type="Proteomes" id="UP001043456">
    <property type="component" value="Unassembled WGS sequence"/>
</dbReference>
<comment type="caution">
    <text evidence="19">The sequence shown here is derived from an EMBL/GenBank/DDBJ whole genome shotgun (WGS) entry which is preliminary data.</text>
</comment>
<keyword evidence="11 14" id="KW-0326">Glycosidase</keyword>
<dbReference type="AlphaFoldDB" id="A0A9P3BIM7"/>
<dbReference type="PANTHER" id="PTHR31490:SF76">
    <property type="entry name" value="ENDO-1,4-BETA-XYLANASE C"/>
    <property type="match status" value="1"/>
</dbReference>
<evidence type="ECO:0000256" key="15">
    <source>
        <dbReference type="SAM" id="MobiDB-lite"/>
    </source>
</evidence>
<evidence type="ECO:0000259" key="18">
    <source>
        <dbReference type="PROSITE" id="PS51760"/>
    </source>
</evidence>
<evidence type="ECO:0000256" key="9">
    <source>
        <dbReference type="ARBA" id="ARBA00022801"/>
    </source>
</evidence>
<feature type="chain" id="PRO_5040134917" description="Beta-xylanase" evidence="16">
    <location>
        <begin position="17"/>
        <end position="365"/>
    </location>
</feature>
<dbReference type="Pfam" id="PF00734">
    <property type="entry name" value="CBM_1"/>
    <property type="match status" value="1"/>
</dbReference>
<dbReference type="GO" id="GO:0005576">
    <property type="term" value="C:extracellular region"/>
    <property type="evidence" value="ECO:0007669"/>
    <property type="project" value="UniProtKB-SubCell"/>
</dbReference>
<dbReference type="GO" id="GO:0045493">
    <property type="term" value="P:xylan catabolic process"/>
    <property type="evidence" value="ECO:0007669"/>
    <property type="project" value="UniProtKB-KW"/>
</dbReference>
<dbReference type="PROSITE" id="PS00591">
    <property type="entry name" value="GH10_1"/>
    <property type="match status" value="1"/>
</dbReference>
<comment type="subcellular location">
    <subcellularLocation>
        <location evidence="3">Secreted</location>
    </subcellularLocation>
</comment>
<dbReference type="OrthoDB" id="3055998at2759"/>
<dbReference type="GO" id="GO:0031176">
    <property type="term" value="F:endo-1,4-beta-xylanase activity"/>
    <property type="evidence" value="ECO:0007669"/>
    <property type="project" value="UniProtKB-EC"/>
</dbReference>
<name>A0A9P3BIM7_9EURO</name>
<keyword evidence="20" id="KW-1185">Reference proteome</keyword>
<evidence type="ECO:0000256" key="10">
    <source>
        <dbReference type="ARBA" id="ARBA00023277"/>
    </source>
</evidence>
<keyword evidence="6" id="KW-0964">Secreted</keyword>
<dbReference type="PANTHER" id="PTHR31490">
    <property type="entry name" value="GLYCOSYL HYDROLASE"/>
    <property type="match status" value="1"/>
</dbReference>
<dbReference type="RefSeq" id="XP_043162716.1">
    <property type="nucleotide sequence ID" value="XM_043306781.1"/>
</dbReference>
<evidence type="ECO:0000256" key="14">
    <source>
        <dbReference type="RuleBase" id="RU361174"/>
    </source>
</evidence>
<dbReference type="GO" id="GO:0030248">
    <property type="term" value="F:cellulose binding"/>
    <property type="evidence" value="ECO:0007669"/>
    <property type="project" value="InterPro"/>
</dbReference>
<keyword evidence="12 14" id="KW-0624">Polysaccharide degradation</keyword>
<keyword evidence="10 14" id="KW-0119">Carbohydrate metabolism</keyword>
<evidence type="ECO:0000313" key="19">
    <source>
        <dbReference type="EMBL" id="GIJ91970.1"/>
    </source>
</evidence>
<evidence type="ECO:0000256" key="5">
    <source>
        <dbReference type="ARBA" id="ARBA00007495"/>
    </source>
</evidence>
<feature type="domain" description="CBM1" evidence="17">
    <location>
        <begin position="329"/>
        <end position="365"/>
    </location>
</feature>
<feature type="compositionally biased region" description="Low complexity" evidence="15">
    <location>
        <begin position="310"/>
        <end position="330"/>
    </location>
</feature>
<dbReference type="SMART" id="SM00633">
    <property type="entry name" value="Glyco_10"/>
    <property type="match status" value="1"/>
</dbReference>
<keyword evidence="8 16" id="KW-0732">Signal</keyword>
<dbReference type="InterPro" id="IPR000254">
    <property type="entry name" value="CBD"/>
</dbReference>
<comment type="pathway">
    <text evidence="4">Glycan degradation; xylan degradation.</text>
</comment>
<dbReference type="PROSITE" id="PS00562">
    <property type="entry name" value="CBM1_1"/>
    <property type="match status" value="1"/>
</dbReference>
<dbReference type="InterPro" id="IPR017853">
    <property type="entry name" value="GH"/>
</dbReference>
<sequence>MVQLVTGLLLLPLALAASIDRRQASPSLNTLIQNAGKKFWGQCADEGRLTENSQNPAIYKADFGQVTPENSMKWDATEPSQGNFDFSGADWLVNWAVQNGKMIRGHNLVWHSQIPSWVCQITDKTALTNAMTNHIKTVVSRYKGKIYAWDVVNEPFNEDGSLRQDCFYNVIGPDYIKIAFQAARAADPNAKLYVNDYNLDSATYSKTIGVVNQVKQWIAQGVPIDGIGTEEVAITELDIPGASPNDYVAVAQACLNVPKCVGITSWGASDRDSWRSSDTPDLFDTSYNAKPAYYSVASLLGSVHTTTSASTATTTTTTSTTTTSAPSSPTQTHWGQCGGIGWTGPTQCQSPYSCQAQNAYYSQCL</sequence>
<dbReference type="InterPro" id="IPR031158">
    <property type="entry name" value="GH10_AS"/>
</dbReference>
<feature type="region of interest" description="Disordered" evidence="15">
    <location>
        <begin position="310"/>
        <end position="332"/>
    </location>
</feature>
<dbReference type="InterPro" id="IPR001000">
    <property type="entry name" value="GH10_dom"/>
</dbReference>
<dbReference type="Gene3D" id="3.20.20.80">
    <property type="entry name" value="Glycosidases"/>
    <property type="match status" value="2"/>
</dbReference>
<evidence type="ECO:0000256" key="8">
    <source>
        <dbReference type="ARBA" id="ARBA00022729"/>
    </source>
</evidence>